<dbReference type="EMBL" id="KI301210">
    <property type="protein sequence ID" value="ERZ95490.1"/>
    <property type="molecule type" value="Genomic_DNA"/>
</dbReference>
<accession>U9SWJ5</accession>
<gene>
    <name evidence="1" type="ORF">GLOINDRAFT_341209</name>
</gene>
<organism evidence="1">
    <name type="scientific">Rhizophagus irregularis (strain DAOM 181602 / DAOM 197198 / MUCL 43194)</name>
    <name type="common">Arbuscular mycorrhizal fungus</name>
    <name type="synonym">Glomus intraradices</name>
    <dbReference type="NCBI Taxonomy" id="747089"/>
    <lineage>
        <taxon>Eukaryota</taxon>
        <taxon>Fungi</taxon>
        <taxon>Fungi incertae sedis</taxon>
        <taxon>Mucoromycota</taxon>
        <taxon>Glomeromycotina</taxon>
        <taxon>Glomeromycetes</taxon>
        <taxon>Glomerales</taxon>
        <taxon>Glomeraceae</taxon>
        <taxon>Rhizophagus</taxon>
    </lineage>
</organism>
<dbReference type="HOGENOM" id="CLU_3069934_0_0_1"/>
<dbReference type="AlphaFoldDB" id="U9SWJ5"/>
<reference evidence="1" key="1">
    <citation type="submission" date="2013-07" db="EMBL/GenBank/DDBJ databases">
        <title>The genome of an arbuscular mycorrhizal fungus provides insights into the evolution of the oldest plant symbiosis.</title>
        <authorList>
            <consortium name="DOE Joint Genome Institute"/>
            <person name="Tisserant E."/>
            <person name="Malbreil M."/>
            <person name="Kuo A."/>
            <person name="Kohler A."/>
            <person name="Symeonidi A."/>
            <person name="Balestrini R."/>
            <person name="Charron P."/>
            <person name="Duensing N."/>
            <person name="Frei-dit-Frey N."/>
            <person name="Gianinazzi-Pearson V."/>
            <person name="Gilbert B."/>
            <person name="Handa Y."/>
            <person name="Hijri M."/>
            <person name="Kaul R."/>
            <person name="Kawaguchi M."/>
            <person name="Krajinski F."/>
            <person name="Lammers P."/>
            <person name="Lapierre D."/>
            <person name="Masclaux F.G."/>
            <person name="Murat C."/>
            <person name="Morin E."/>
            <person name="Ndikumana S."/>
            <person name="Pagni M."/>
            <person name="Petitpierre D."/>
            <person name="Requena N."/>
            <person name="Rosikiewicz P."/>
            <person name="Riley R."/>
            <person name="Saito K."/>
            <person name="San Clemente H."/>
            <person name="Shapiro H."/>
            <person name="van Tuinen D."/>
            <person name="Becard G."/>
            <person name="Bonfante P."/>
            <person name="Paszkowski U."/>
            <person name="Shachar-Hill Y."/>
            <person name="Young J.P."/>
            <person name="Sanders I.R."/>
            <person name="Henrissat B."/>
            <person name="Rensing S.A."/>
            <person name="Grigoriev I.V."/>
            <person name="Corradi N."/>
            <person name="Roux C."/>
            <person name="Martin F."/>
        </authorList>
    </citation>
    <scope>NUCLEOTIDE SEQUENCE</scope>
    <source>
        <strain evidence="1">DAOM 197198</strain>
    </source>
</reference>
<sequence>MEYKLSYYVTGIEKGFDKSVKCLWKAQLPLCNTQKEVPKSEIKSVWCVLRIIF</sequence>
<protein>
    <submittedName>
        <fullName evidence="1">Uncharacterized protein</fullName>
    </submittedName>
</protein>
<name>U9SWJ5_RHIID</name>
<proteinExistence type="predicted"/>
<evidence type="ECO:0000313" key="1">
    <source>
        <dbReference type="EMBL" id="ERZ95490.1"/>
    </source>
</evidence>